<keyword evidence="1" id="KW-0472">Membrane</keyword>
<reference evidence="3" key="1">
    <citation type="journal article" date="2019" name="Int. J. Syst. Evol. Microbiol.">
        <title>The Global Catalogue of Microorganisms (GCM) 10K type strain sequencing project: providing services to taxonomists for standard genome sequencing and annotation.</title>
        <authorList>
            <consortium name="The Broad Institute Genomics Platform"/>
            <consortium name="The Broad Institute Genome Sequencing Center for Infectious Disease"/>
            <person name="Wu L."/>
            <person name="Ma J."/>
        </authorList>
    </citation>
    <scope>NUCLEOTIDE SEQUENCE [LARGE SCALE GENOMIC DNA]</scope>
    <source>
        <strain evidence="3">JCM 17017</strain>
    </source>
</reference>
<sequence length="144" mass="14881">MAAKPYGASRVSTVFAVVFGFGAGFLCLLRFAAAVVLLPAADDPIPLAFMALLYGAGMTLSLAGAGLLLARSPASITCLTLGCVVSFVIVLTELVLHSLPRNASVPLGSYGAWLFGCALMALVQTRRKDTKHRVRTAPAGSGAR</sequence>
<dbReference type="RefSeq" id="WP_237340068.1">
    <property type="nucleotide sequence ID" value="NZ_BAABCM010000032.1"/>
</dbReference>
<proteinExistence type="predicted"/>
<comment type="caution">
    <text evidence="2">The sequence shown here is derived from an EMBL/GenBank/DDBJ whole genome shotgun (WGS) entry which is preliminary data.</text>
</comment>
<evidence type="ECO:0000313" key="2">
    <source>
        <dbReference type="EMBL" id="GAA3858400.1"/>
    </source>
</evidence>
<gene>
    <name evidence="2" type="ORF">GCM10022380_89250</name>
</gene>
<dbReference type="EMBL" id="BAABCM010000032">
    <property type="protein sequence ID" value="GAA3858400.1"/>
    <property type="molecule type" value="Genomic_DNA"/>
</dbReference>
<feature type="transmembrane region" description="Helical" evidence="1">
    <location>
        <begin position="47"/>
        <end position="69"/>
    </location>
</feature>
<feature type="transmembrane region" description="Helical" evidence="1">
    <location>
        <begin position="103"/>
        <end position="123"/>
    </location>
</feature>
<keyword evidence="3" id="KW-1185">Reference proteome</keyword>
<organism evidence="2 3">
    <name type="scientific">Amycolatopsis tucumanensis</name>
    <dbReference type="NCBI Taxonomy" id="401106"/>
    <lineage>
        <taxon>Bacteria</taxon>
        <taxon>Bacillati</taxon>
        <taxon>Actinomycetota</taxon>
        <taxon>Actinomycetes</taxon>
        <taxon>Pseudonocardiales</taxon>
        <taxon>Pseudonocardiaceae</taxon>
        <taxon>Amycolatopsis</taxon>
    </lineage>
</organism>
<feature type="transmembrane region" description="Helical" evidence="1">
    <location>
        <begin position="12"/>
        <end position="41"/>
    </location>
</feature>
<feature type="transmembrane region" description="Helical" evidence="1">
    <location>
        <begin position="76"/>
        <end position="97"/>
    </location>
</feature>
<keyword evidence="1" id="KW-1133">Transmembrane helix</keyword>
<keyword evidence="1" id="KW-0812">Transmembrane</keyword>
<dbReference type="Proteomes" id="UP001501624">
    <property type="component" value="Unassembled WGS sequence"/>
</dbReference>
<evidence type="ECO:0000256" key="1">
    <source>
        <dbReference type="SAM" id="Phobius"/>
    </source>
</evidence>
<evidence type="ECO:0000313" key="3">
    <source>
        <dbReference type="Proteomes" id="UP001501624"/>
    </source>
</evidence>
<accession>A0ABP7JXB9</accession>
<protein>
    <submittedName>
        <fullName evidence="2">Uncharacterized protein</fullName>
    </submittedName>
</protein>
<name>A0ABP7JXB9_9PSEU</name>